<reference evidence="1" key="1">
    <citation type="submission" date="2021-02" db="EMBL/GenBank/DDBJ databases">
        <authorList>
            <person name="Nowell W R."/>
        </authorList>
    </citation>
    <scope>NUCLEOTIDE SEQUENCE</scope>
</reference>
<accession>A0A820EXF7</accession>
<protein>
    <submittedName>
        <fullName evidence="1">Uncharacterized protein</fullName>
    </submittedName>
</protein>
<dbReference type="EMBL" id="CAJOBB010010987">
    <property type="protein sequence ID" value="CAF4254082.1"/>
    <property type="molecule type" value="Genomic_DNA"/>
</dbReference>
<sequence>MQYSFLILAKYQSLFTFTRLNIFIHHTKQKIYRFQLYKPFVNNYTIGYLNELNLNLKIYDKKISSMFSIDINRRLFIRNETLILNEGNFFKFFIGTIRIEIHILLKEILQCSLNRFYSNIDNDLIGFIEILNSNQKRTFHLLNNNHLFLLDHEYGFLRYRNRNQLIRDDLILLIEIENARCLVTFNEYSSNNTMINNNLEIERFHGIKKVQMRVE</sequence>
<name>A0A820EXF7_9BILA</name>
<evidence type="ECO:0000313" key="1">
    <source>
        <dbReference type="EMBL" id="CAF4254082.1"/>
    </source>
</evidence>
<organism evidence="1 2">
    <name type="scientific">Adineta steineri</name>
    <dbReference type="NCBI Taxonomy" id="433720"/>
    <lineage>
        <taxon>Eukaryota</taxon>
        <taxon>Metazoa</taxon>
        <taxon>Spiralia</taxon>
        <taxon>Gnathifera</taxon>
        <taxon>Rotifera</taxon>
        <taxon>Eurotatoria</taxon>
        <taxon>Bdelloidea</taxon>
        <taxon>Adinetida</taxon>
        <taxon>Adinetidae</taxon>
        <taxon>Adineta</taxon>
    </lineage>
</organism>
<dbReference type="Proteomes" id="UP000663868">
    <property type="component" value="Unassembled WGS sequence"/>
</dbReference>
<proteinExistence type="predicted"/>
<gene>
    <name evidence="1" type="ORF">KXQ929_LOCUS42972</name>
</gene>
<evidence type="ECO:0000313" key="2">
    <source>
        <dbReference type="Proteomes" id="UP000663868"/>
    </source>
</evidence>
<dbReference type="AlphaFoldDB" id="A0A820EXF7"/>
<comment type="caution">
    <text evidence="1">The sequence shown here is derived from an EMBL/GenBank/DDBJ whole genome shotgun (WGS) entry which is preliminary data.</text>
</comment>